<evidence type="ECO:0008006" key="3">
    <source>
        <dbReference type="Google" id="ProtNLM"/>
    </source>
</evidence>
<dbReference type="EMBL" id="FMSV02000498">
    <property type="protein sequence ID" value="SEH06545.1"/>
    <property type="molecule type" value="Genomic_DNA"/>
</dbReference>
<organism evidence="1 2">
    <name type="scientific">Candidatus Venteria ishoeyi</name>
    <dbReference type="NCBI Taxonomy" id="1899563"/>
    <lineage>
        <taxon>Bacteria</taxon>
        <taxon>Pseudomonadati</taxon>
        <taxon>Pseudomonadota</taxon>
        <taxon>Gammaproteobacteria</taxon>
        <taxon>Thiotrichales</taxon>
        <taxon>Thiotrichaceae</taxon>
        <taxon>Venteria</taxon>
    </lineage>
</organism>
<dbReference type="RefSeq" id="WP_103920308.1">
    <property type="nucleotide sequence ID" value="NZ_FMSV02000498.1"/>
</dbReference>
<dbReference type="OrthoDB" id="5625118at2"/>
<accession>A0A1H6FC11</accession>
<sequence length="157" mass="17780">MIEFFVLLRFDGLLLLIPQHDIHVVEVIDDVETGVEAEEEAIGIMGWVNQNEQQFPVFTLDKNLNLLRYLPPDRKLCVLLKAGEDAAFGITCESIDALDENPGLYIQTIPDCMYMSESPLEKLVIYQHEAGAITGKDSLQQYLTAYAEARMLEMDEL</sequence>
<evidence type="ECO:0000313" key="2">
    <source>
        <dbReference type="Proteomes" id="UP000236724"/>
    </source>
</evidence>
<gene>
    <name evidence="1" type="ORF">MBHS_02408</name>
</gene>
<protein>
    <recommendedName>
        <fullName evidence="3">CheW-like domain protein</fullName>
    </recommendedName>
</protein>
<dbReference type="AlphaFoldDB" id="A0A1H6FC11"/>
<keyword evidence="2" id="KW-1185">Reference proteome</keyword>
<dbReference type="Proteomes" id="UP000236724">
    <property type="component" value="Unassembled WGS sequence"/>
</dbReference>
<name>A0A1H6FC11_9GAMM</name>
<evidence type="ECO:0000313" key="1">
    <source>
        <dbReference type="EMBL" id="SEH06545.1"/>
    </source>
</evidence>
<reference evidence="1 2" key="1">
    <citation type="submission" date="2016-10" db="EMBL/GenBank/DDBJ databases">
        <authorList>
            <person name="de Groot N.N."/>
        </authorList>
    </citation>
    <scope>NUCLEOTIDE SEQUENCE [LARGE SCALE GENOMIC DNA]</scope>
    <source>
        <strain evidence="1">MBHS1</strain>
    </source>
</reference>
<proteinExistence type="predicted"/>